<dbReference type="AlphaFoldDB" id="A0A2P5GJH2"/>
<protein>
    <submittedName>
        <fullName evidence="3">Uncharacterized protein</fullName>
    </submittedName>
</protein>
<evidence type="ECO:0000313" key="3">
    <source>
        <dbReference type="EMBL" id="POP43960.1"/>
    </source>
</evidence>
<evidence type="ECO:0000313" key="4">
    <source>
        <dbReference type="Proteomes" id="UP000237073"/>
    </source>
</evidence>
<reference evidence="4 5" key="1">
    <citation type="submission" date="2018-01" db="EMBL/GenBank/DDBJ databases">
        <title>Superficieibacter electus gen. nov., sp. nov., an extended-spectrum beta-lactamase possessing member of the Enterobacteriaceae family, isolated from intensive care unit surfaces.</title>
        <authorList>
            <person name="Potter R.F."/>
            <person name="D'Souza A.W."/>
        </authorList>
    </citation>
    <scope>NUCLEOTIDE SEQUENCE [LARGE SCALE GENOMIC DNA]</scope>
    <source>
        <strain evidence="3 5">BP-1</strain>
        <strain evidence="2 4">BP-2</strain>
    </source>
</reference>
<name>A0A2P5GJH2_9ENTR</name>
<sequence length="70" mass="7248">MSQPIDFNKALKALQPGLTLTIKNGILTPSISQLTEAELSTGLDSPLAADNEASRKNGSGTKIPLPATSN</sequence>
<evidence type="ECO:0000256" key="1">
    <source>
        <dbReference type="SAM" id="MobiDB-lite"/>
    </source>
</evidence>
<evidence type="ECO:0000313" key="2">
    <source>
        <dbReference type="EMBL" id="POP41519.1"/>
    </source>
</evidence>
<dbReference type="Proteomes" id="UP000247005">
    <property type="component" value="Unassembled WGS sequence"/>
</dbReference>
<organism evidence="3 5">
    <name type="scientific">Superficieibacter electus</name>
    <dbReference type="NCBI Taxonomy" id="2022662"/>
    <lineage>
        <taxon>Bacteria</taxon>
        <taxon>Pseudomonadati</taxon>
        <taxon>Pseudomonadota</taxon>
        <taxon>Gammaproteobacteria</taxon>
        <taxon>Enterobacterales</taxon>
        <taxon>Enterobacteriaceae</taxon>
        <taxon>Superficieibacter</taxon>
    </lineage>
</organism>
<dbReference type="Proteomes" id="UP000237073">
    <property type="component" value="Unassembled WGS sequence"/>
</dbReference>
<accession>A0A2P5GJH2</accession>
<dbReference type="EMBL" id="PQGD01000022">
    <property type="protein sequence ID" value="POP43960.1"/>
    <property type="molecule type" value="Genomic_DNA"/>
</dbReference>
<feature type="region of interest" description="Disordered" evidence="1">
    <location>
        <begin position="43"/>
        <end position="70"/>
    </location>
</feature>
<proteinExistence type="predicted"/>
<dbReference type="OrthoDB" id="9793302at2"/>
<gene>
    <name evidence="3" type="ORF">CHU32_22410</name>
    <name evidence="2" type="ORF">CHU33_22875</name>
</gene>
<dbReference type="EMBL" id="PQGE01000026">
    <property type="protein sequence ID" value="POP41519.1"/>
    <property type="molecule type" value="Genomic_DNA"/>
</dbReference>
<evidence type="ECO:0000313" key="5">
    <source>
        <dbReference type="Proteomes" id="UP000247005"/>
    </source>
</evidence>
<comment type="caution">
    <text evidence="3">The sequence shown here is derived from an EMBL/GenBank/DDBJ whole genome shotgun (WGS) entry which is preliminary data.</text>
</comment>
<keyword evidence="4" id="KW-1185">Reference proteome</keyword>